<organism evidence="1 2">
    <name type="scientific">Mycobacterium tuberculosis</name>
    <dbReference type="NCBI Taxonomy" id="1773"/>
    <lineage>
        <taxon>Bacteria</taxon>
        <taxon>Bacillati</taxon>
        <taxon>Actinomycetota</taxon>
        <taxon>Actinomycetes</taxon>
        <taxon>Mycobacteriales</taxon>
        <taxon>Mycobacteriaceae</taxon>
        <taxon>Mycobacterium</taxon>
        <taxon>Mycobacterium tuberculosis complex</taxon>
    </lineage>
</organism>
<dbReference type="EMBL" id="CSAE01000118">
    <property type="protein sequence ID" value="COV45069.1"/>
    <property type="molecule type" value="Genomic_DNA"/>
</dbReference>
<dbReference type="Proteomes" id="UP000038802">
    <property type="component" value="Unassembled WGS sequence"/>
</dbReference>
<sequence>MRGQQRHRISRGAGRCLYLSIRRIRFRIQLVNQPQRAQPHLVHDRVYLDRVHEVVQEVDQRGDADECQRE</sequence>
<evidence type="ECO:0000313" key="2">
    <source>
        <dbReference type="Proteomes" id="UP000038802"/>
    </source>
</evidence>
<name>A0A0U0QWH0_MYCTX</name>
<gene>
    <name evidence="1" type="ORF">ERS007703_01419</name>
</gene>
<proteinExistence type="predicted"/>
<dbReference type="AlphaFoldDB" id="A0A0U0QWH0"/>
<evidence type="ECO:0000313" key="1">
    <source>
        <dbReference type="EMBL" id="COV45069.1"/>
    </source>
</evidence>
<protein>
    <submittedName>
        <fullName evidence="1">Uncharacterized protein</fullName>
    </submittedName>
</protein>
<accession>A0A0U0QWH0</accession>
<reference evidence="2" key="1">
    <citation type="submission" date="2015-03" db="EMBL/GenBank/DDBJ databases">
        <authorList>
            <consortium name="Pathogen Informatics"/>
        </authorList>
    </citation>
    <scope>NUCLEOTIDE SEQUENCE [LARGE SCALE GENOMIC DNA]</scope>
    <source>
        <strain evidence="2">K00500041</strain>
    </source>
</reference>